<evidence type="ECO:0000313" key="2">
    <source>
        <dbReference type="Proteomes" id="UP000003672"/>
    </source>
</evidence>
<protein>
    <submittedName>
        <fullName evidence="1">Uncharacterized protein</fullName>
    </submittedName>
</protein>
<evidence type="ECO:0000313" key="1">
    <source>
        <dbReference type="EMBL" id="EFJ70017.1"/>
    </source>
</evidence>
<organism evidence="1 2">
    <name type="scientific">Lactobacillus paragasseri JV-V03</name>
    <dbReference type="NCBI Taxonomy" id="525326"/>
    <lineage>
        <taxon>Bacteria</taxon>
        <taxon>Bacillati</taxon>
        <taxon>Bacillota</taxon>
        <taxon>Bacilli</taxon>
        <taxon>Lactobacillales</taxon>
        <taxon>Lactobacillaceae</taxon>
        <taxon>Lactobacillus</taxon>
    </lineage>
</organism>
<proteinExistence type="predicted"/>
<name>A0AA87ANH8_9LACO</name>
<gene>
    <name evidence="1" type="ORF">HMPREF0514_10461</name>
</gene>
<comment type="caution">
    <text evidence="1">The sequence shown here is derived from an EMBL/GenBank/DDBJ whole genome shotgun (WGS) entry which is preliminary data.</text>
</comment>
<dbReference type="Proteomes" id="UP000003672">
    <property type="component" value="Unassembled WGS sequence"/>
</dbReference>
<accession>A0AA87ANH8</accession>
<sequence length="70" mass="8177">MYLHVTIKTKGPNMNLSPRTRILLLIVGIFWITLDQETYSLVADLGTEFITNIINKFWTEILTTILFRYA</sequence>
<dbReference type="AlphaFoldDB" id="A0AA87ANH8"/>
<reference evidence="1 2" key="1">
    <citation type="submission" date="2010-06" db="EMBL/GenBank/DDBJ databases">
        <authorList>
            <person name="Muzny D."/>
            <person name="Qin X."/>
            <person name="Buhay C."/>
            <person name="Dugan-Rocha S."/>
            <person name="Ding Y."/>
            <person name="Chen G."/>
            <person name="Hawes A."/>
            <person name="Holder M."/>
            <person name="Jhangiani S."/>
            <person name="Johnson A."/>
            <person name="Khan Z."/>
            <person name="Li Z."/>
            <person name="Liu W."/>
            <person name="Liu X."/>
            <person name="Perez L."/>
            <person name="Shen H."/>
            <person name="Wang Q."/>
            <person name="Watt J."/>
            <person name="Xi L."/>
            <person name="Xin Y."/>
            <person name="Zhou J."/>
            <person name="Deng J."/>
            <person name="Jiang H."/>
            <person name="Liu Y."/>
            <person name="Qu J."/>
            <person name="Song X.-Z."/>
            <person name="Zhang L."/>
            <person name="Villasana D."/>
            <person name="Johnson A."/>
            <person name="Liu J."/>
            <person name="Liyanage D."/>
            <person name="Lorensuhewa L."/>
            <person name="Robinson T."/>
            <person name="Song A."/>
            <person name="Song B.-B."/>
            <person name="Dinh H."/>
            <person name="Thornton R."/>
            <person name="Coyle M."/>
            <person name="Francisco L."/>
            <person name="Jackson L."/>
            <person name="Javaid M."/>
            <person name="Korchina V."/>
            <person name="Kovar C."/>
            <person name="Mata R."/>
            <person name="Mathew T."/>
            <person name="Ngo R."/>
            <person name="Nguyen L."/>
            <person name="Nguyen N."/>
            <person name="Okwuonu G."/>
            <person name="Ongeri F."/>
            <person name="Pham C."/>
            <person name="Simmons D."/>
            <person name="Wilczek-Boney K."/>
            <person name="Hale W."/>
            <person name="Jakkamsetti A."/>
            <person name="Pham P."/>
            <person name="Ruth R."/>
            <person name="San Lucas F."/>
            <person name="Warren J."/>
            <person name="Zhang J."/>
            <person name="Zhao Z."/>
            <person name="Zhou C."/>
            <person name="Zhu D."/>
            <person name="Lee S."/>
            <person name="Bess C."/>
            <person name="Blankenburg K."/>
            <person name="Forbes L."/>
            <person name="Fu Q."/>
            <person name="Gubbala S."/>
            <person name="Hirani K."/>
            <person name="Jayaseelan J.C."/>
            <person name="Lara F."/>
            <person name="Munidasa M."/>
            <person name="Palculict T."/>
            <person name="Patil S."/>
            <person name="Pu L.-L."/>
            <person name="Saada N."/>
            <person name="Tang L."/>
            <person name="Weissenberger G."/>
            <person name="Zhu Y."/>
            <person name="Hemphill L."/>
            <person name="Shang Y."/>
            <person name="Youmans B."/>
            <person name="Ayvaz T."/>
            <person name="Ross M."/>
            <person name="Santibanez J."/>
            <person name="Aqrawi P."/>
            <person name="Gross S."/>
            <person name="Joshi V."/>
            <person name="Fowler G."/>
            <person name="Nazareth L."/>
            <person name="Reid J."/>
            <person name="Worley K."/>
            <person name="Petrosino J."/>
            <person name="Highlander S."/>
            <person name="Gibbs R."/>
        </authorList>
    </citation>
    <scope>NUCLEOTIDE SEQUENCE [LARGE SCALE GENOMIC DNA]</scope>
    <source>
        <strain evidence="1 2">JV-V03</strain>
    </source>
</reference>
<dbReference type="EMBL" id="ACGO02000001">
    <property type="protein sequence ID" value="EFJ70017.1"/>
    <property type="molecule type" value="Genomic_DNA"/>
</dbReference>